<keyword evidence="1" id="KW-0175">Coiled coil</keyword>
<evidence type="ECO:0000313" key="2">
    <source>
        <dbReference type="EMBL" id="CAD8090973.1"/>
    </source>
</evidence>
<evidence type="ECO:0000313" key="3">
    <source>
        <dbReference type="Proteomes" id="UP000692954"/>
    </source>
</evidence>
<feature type="coiled-coil region" evidence="1">
    <location>
        <begin position="551"/>
        <end position="720"/>
    </location>
</feature>
<comment type="caution">
    <text evidence="2">The sequence shown here is derived from an EMBL/GenBank/DDBJ whole genome shotgun (WGS) entry which is preliminary data.</text>
</comment>
<dbReference type="OrthoDB" id="300835at2759"/>
<feature type="coiled-coil region" evidence="1">
    <location>
        <begin position="138"/>
        <end position="387"/>
    </location>
</feature>
<name>A0A8S1NN09_9CILI</name>
<dbReference type="AlphaFoldDB" id="A0A8S1NN09"/>
<proteinExistence type="predicted"/>
<protein>
    <submittedName>
        <fullName evidence="2">Uncharacterized protein</fullName>
    </submittedName>
</protein>
<keyword evidence="3" id="KW-1185">Reference proteome</keyword>
<gene>
    <name evidence="2" type="ORF">PSON_ATCC_30995.1.T0570018</name>
</gene>
<sequence length="737" mass="86605">MQNQQLGQKLSNISSMIQQYQPMPPNPSQILSIPSTTHNQIQQPQVLQSIMKDQKQFKQDVSGLLAKLDQIQNQNSPRRNLAPIYGQSQVTPFQNQNDFLLQPTLSSPSSVCVALNIPQDQKKTKEQNTNILRQAEQLEFFLQSNNELKKALQQSNNKINEQQKQLDQLIKQNEEQKQQLIANEQNKIIQQKSYNDQILNVQLTHQKEIKQLKNSENQLKQQIESQWQQKYTLKANELTQATKLLNNKINSLQMDVKDKQEQLNSLIFQSKELSNQLEKRIEDLNVKEELLSEKQLELERIQNEFNQALEKYEHNIKESIQNHSQDVISLEQLIDELKQHNIILSQQIINIEQQNAKEVETIKKLHTQELNEKLDEIIKKNQIEKQQIQKHYDEIINKINSEKSYLQQNKDQQQLFLEQKVQILNQEYKTTLETVKMQQDKIQILTDQLSQLEIQAKNLNRENINQIAYLNQKLKEMGSAQPQNQNSNYCQNELKSQNLDLRTQLEEKKEKLDQLINNLNQVIEINSTYKIQLSEFQEKLSNVSYNNEKENEAYFNQIKQQKITIAELQKKIDQYIKNEVNLNNQINELRNNIQLLGNQKQGFKGDNYDKEKELNKHLIQKTNEYKQQIVDLENLLQSLKEEVKLKNQLISELKMNNKEIKQQIMSSQISGIILNEKQVQEYESHIMQLKDETNSQKAKIESLQSQLKQVRKDKAQLSMTLMNSGMLNIQSSVTEKN</sequence>
<feature type="coiled-coil region" evidence="1">
    <location>
        <begin position="435"/>
        <end position="462"/>
    </location>
</feature>
<reference evidence="2" key="1">
    <citation type="submission" date="2021-01" db="EMBL/GenBank/DDBJ databases">
        <authorList>
            <consortium name="Genoscope - CEA"/>
            <person name="William W."/>
        </authorList>
    </citation>
    <scope>NUCLEOTIDE SEQUENCE</scope>
</reference>
<dbReference type="Proteomes" id="UP000692954">
    <property type="component" value="Unassembled WGS sequence"/>
</dbReference>
<organism evidence="2 3">
    <name type="scientific">Paramecium sonneborni</name>
    <dbReference type="NCBI Taxonomy" id="65129"/>
    <lineage>
        <taxon>Eukaryota</taxon>
        <taxon>Sar</taxon>
        <taxon>Alveolata</taxon>
        <taxon>Ciliophora</taxon>
        <taxon>Intramacronucleata</taxon>
        <taxon>Oligohymenophorea</taxon>
        <taxon>Peniculida</taxon>
        <taxon>Parameciidae</taxon>
        <taxon>Paramecium</taxon>
    </lineage>
</organism>
<feature type="coiled-coil region" evidence="1">
    <location>
        <begin position="491"/>
        <end position="525"/>
    </location>
</feature>
<accession>A0A8S1NN09</accession>
<evidence type="ECO:0000256" key="1">
    <source>
        <dbReference type="SAM" id="Coils"/>
    </source>
</evidence>
<dbReference type="EMBL" id="CAJJDN010000057">
    <property type="protein sequence ID" value="CAD8090973.1"/>
    <property type="molecule type" value="Genomic_DNA"/>
</dbReference>